<gene>
    <name evidence="4" type="ORF">AB3K24_07740</name>
</gene>
<feature type="domain" description="PepSY" evidence="3">
    <location>
        <begin position="63"/>
        <end position="120"/>
    </location>
</feature>
<name>A0ABV3S462_9LACO</name>
<feature type="transmembrane region" description="Helical" evidence="2">
    <location>
        <begin position="6"/>
        <end position="27"/>
    </location>
</feature>
<dbReference type="Gene3D" id="3.10.450.40">
    <property type="match status" value="2"/>
</dbReference>
<accession>A0ABV3S462</accession>
<evidence type="ECO:0000259" key="3">
    <source>
        <dbReference type="Pfam" id="PF03413"/>
    </source>
</evidence>
<dbReference type="Proteomes" id="UP001556617">
    <property type="component" value="Unassembled WGS sequence"/>
</dbReference>
<evidence type="ECO:0000313" key="4">
    <source>
        <dbReference type="EMBL" id="MEX0381244.1"/>
    </source>
</evidence>
<proteinExistence type="predicted"/>
<comment type="caution">
    <text evidence="4">The sequence shown here is derived from an EMBL/GenBank/DDBJ whole genome shotgun (WGS) entry which is preliminary data.</text>
</comment>
<evidence type="ECO:0000256" key="2">
    <source>
        <dbReference type="SAM" id="Phobius"/>
    </source>
</evidence>
<dbReference type="Pfam" id="PF03413">
    <property type="entry name" value="PepSY"/>
    <property type="match status" value="2"/>
</dbReference>
<feature type="domain" description="PepSY" evidence="3">
    <location>
        <begin position="146"/>
        <end position="203"/>
    </location>
</feature>
<keyword evidence="2" id="KW-0812">Transmembrane</keyword>
<dbReference type="InterPro" id="IPR025711">
    <property type="entry name" value="PepSY"/>
</dbReference>
<evidence type="ECO:0000313" key="5">
    <source>
        <dbReference type="Proteomes" id="UP001556617"/>
    </source>
</evidence>
<keyword evidence="5" id="KW-1185">Reference proteome</keyword>
<feature type="compositionally biased region" description="Low complexity" evidence="1">
    <location>
        <begin position="41"/>
        <end position="56"/>
    </location>
</feature>
<sequence>MFKKWLTTILLIIISLLLATIVYLFYFSQNNNNTSKRTDTSVSVSSSSSNSSNQSSKDNQPLLSVNKITSIFFKRYPNTAITSIELEKNLLSTDYEINGVDDNTEYTLRIHADTGKIISHNTEQLDADEKNGISKNNEAIDLDNIISLNNAVAKAKSSAGDGSLNGWSLEKDDNRTYWEIIIKIGTNNTAVKIDAQTGEVLEIDNDD</sequence>
<organism evidence="4 5">
    <name type="scientific">Leuconostoc aquikimchii</name>
    <dbReference type="NCBI Taxonomy" id="3236804"/>
    <lineage>
        <taxon>Bacteria</taxon>
        <taxon>Bacillati</taxon>
        <taxon>Bacillota</taxon>
        <taxon>Bacilli</taxon>
        <taxon>Lactobacillales</taxon>
        <taxon>Lactobacillaceae</taxon>
        <taxon>Leuconostoc</taxon>
    </lineage>
</organism>
<dbReference type="EMBL" id="JBFPER010000001">
    <property type="protein sequence ID" value="MEX0381244.1"/>
    <property type="molecule type" value="Genomic_DNA"/>
</dbReference>
<dbReference type="RefSeq" id="WP_367974872.1">
    <property type="nucleotide sequence ID" value="NZ_JBFPEQ010000001.1"/>
</dbReference>
<reference evidence="4 5" key="1">
    <citation type="submission" date="2024-07" db="EMBL/GenBank/DDBJ databases">
        <authorList>
            <person name="Yun M."/>
        </authorList>
    </citation>
    <scope>NUCLEOTIDE SEQUENCE [LARGE SCALE GENOMIC DNA]</scope>
    <source>
        <strain evidence="4 5">MS01</strain>
    </source>
</reference>
<feature type="region of interest" description="Disordered" evidence="1">
    <location>
        <begin position="35"/>
        <end position="60"/>
    </location>
</feature>
<protein>
    <submittedName>
        <fullName evidence="4">PepSY domain-containing protein</fullName>
    </submittedName>
</protein>
<keyword evidence="2" id="KW-1133">Transmembrane helix</keyword>
<evidence type="ECO:0000256" key="1">
    <source>
        <dbReference type="SAM" id="MobiDB-lite"/>
    </source>
</evidence>
<keyword evidence="2" id="KW-0472">Membrane</keyword>